<proteinExistence type="inferred from homology"/>
<gene>
    <name evidence="19" type="ORF">KUCA_T00001889001</name>
</gene>
<evidence type="ECO:0000256" key="13">
    <source>
        <dbReference type="ARBA" id="ARBA00059896"/>
    </source>
</evidence>
<evidence type="ECO:0000256" key="2">
    <source>
        <dbReference type="ARBA" id="ARBA00022490"/>
    </source>
</evidence>
<dbReference type="GO" id="GO:0072686">
    <property type="term" value="C:mitotic spindle"/>
    <property type="evidence" value="ECO:0007669"/>
    <property type="project" value="TreeGrafter"/>
</dbReference>
<evidence type="ECO:0000256" key="14">
    <source>
        <dbReference type="ARBA" id="ARBA00074599"/>
    </source>
</evidence>
<evidence type="ECO:0000256" key="16">
    <source>
        <dbReference type="SAM" id="Coils"/>
    </source>
</evidence>
<feature type="region of interest" description="Disordered" evidence="17">
    <location>
        <begin position="1"/>
        <end position="26"/>
    </location>
</feature>
<sequence length="1023" mass="114454">MEKRLAQRSVSVPSRQPPNLNKRVQPKQVEETNISVYVRCRTRNDREIKENSGVVVSTTGNRGKEVILQTGPMNNINKTYTFDRVFGAESDQETVYEGIAAGVLDEVLRGYNCTVFAYGQTGTGKTYTMSGDIDTNSGSLGDNAGIIPRTLIDLFKNLQSVAEYSVRISFIELYNEELRDLLSPTYDDEERKVKIFDGSTKKSIKVQGMEEIFIKSPEEGLKLLRDGSIKRQVASTKCNDLSSRSHTVFSITVHMKLPDVLSGEAFMKVGKLNLVDLAGSENISRSGAENKRAREAGMINQSLLTLGRVINALVENSPHIPYRESKLTRLLQDSLGGQTKTCIIATISPAKVSLDETLSTLEYAYRAKSIKNKPQVNQSMNKSLLIGEYIEEIERLRRDLNATRMKNGVYLTDEDHKLLLDQSESRRILARDLEGKTMMLDERVKNLKLKNDELLESTKKSEMTLREKEMELSQISNDLQSNQVTISDLQMRLEKKDLAFEMLQKTERELQGKCQVYASGLGESVEMIQALSSVISKKFLLEQGNLDMIAATKKNLSAQLDHSCEKICSQIQSELDDFSSKTSAFIGKSVNNQTSSISLALADLRRMIQDSLMKDDASRIHEALREAEKTASSSASALVKYGEEYEKSASDALSTLSTEIHETKRKFQTELAKLSTNHASWFSSFDKLFNSLLTVVEEQMGEQVHAVSLFQKALLLHKQQHERELEKYKNEILSLQKEANDDEKRALLDLKSQIHDLFQEHDSRRDSREQIKANECSALVDSLVAMHGTEMDQHHGTLDGLKESTSQFSASVKGERSRIHDKVHSMSEVAAKSAEQFSKTVNDGLGNVDTSKESIRAIVSDVGQRVVKSANDILSDVQKMHRSATDVLANVSQHNEKLVKVCDTHQTHFTESLQNLVQEASSFNEQESTATVHRLIAGSQKAKAGMNMAISKTCIKKDDQKIPSIPEYNISLDIPSKHAGEGLHEHSMKKRRVADEKENDQTTKVLAPSAQFGRGQVLKPANR</sequence>
<evidence type="ECO:0000256" key="4">
    <source>
        <dbReference type="ARBA" id="ARBA00022701"/>
    </source>
</evidence>
<dbReference type="InterPro" id="IPR001752">
    <property type="entry name" value="Kinesin_motor_dom"/>
</dbReference>
<dbReference type="PRINTS" id="PR00380">
    <property type="entry name" value="KINESINHEAVY"/>
</dbReference>
<name>W6MIZ1_9ASCO</name>
<evidence type="ECO:0000313" key="19">
    <source>
        <dbReference type="EMBL" id="CDK25918.1"/>
    </source>
</evidence>
<dbReference type="GO" id="GO:0005876">
    <property type="term" value="C:spindle microtubule"/>
    <property type="evidence" value="ECO:0007669"/>
    <property type="project" value="TreeGrafter"/>
</dbReference>
<dbReference type="AlphaFoldDB" id="W6MIZ1"/>
<evidence type="ECO:0000256" key="7">
    <source>
        <dbReference type="ARBA" id="ARBA00022840"/>
    </source>
</evidence>
<dbReference type="GO" id="GO:0008574">
    <property type="term" value="F:plus-end-directed microtubule motor activity"/>
    <property type="evidence" value="ECO:0007669"/>
    <property type="project" value="TreeGrafter"/>
</dbReference>
<dbReference type="STRING" id="1382522.W6MIZ1"/>
<keyword evidence="11" id="KW-0131">Cell cycle</keyword>
<dbReference type="RefSeq" id="XP_022457928.1">
    <property type="nucleotide sequence ID" value="XM_022604114.1"/>
</dbReference>
<evidence type="ECO:0000256" key="9">
    <source>
        <dbReference type="ARBA" id="ARBA00023175"/>
    </source>
</evidence>
<feature type="compositionally biased region" description="Basic and acidic residues" evidence="17">
    <location>
        <begin position="975"/>
        <end position="986"/>
    </location>
</feature>
<dbReference type="InterPro" id="IPR036961">
    <property type="entry name" value="Kinesin_motor_dom_sf"/>
</dbReference>
<evidence type="ECO:0000256" key="5">
    <source>
        <dbReference type="ARBA" id="ARBA00022741"/>
    </source>
</evidence>
<dbReference type="GO" id="GO:0005634">
    <property type="term" value="C:nucleus"/>
    <property type="evidence" value="ECO:0007669"/>
    <property type="project" value="TreeGrafter"/>
</dbReference>
<evidence type="ECO:0000256" key="10">
    <source>
        <dbReference type="ARBA" id="ARBA00023212"/>
    </source>
</evidence>
<reference evidence="19" key="2">
    <citation type="submission" date="2014-02" db="EMBL/GenBank/DDBJ databases">
        <title>Complete DNA sequence of /Kuraishia capsulata/ illustrates novel genomic features among budding yeasts (/Saccharomycotina/).</title>
        <authorList>
            <person name="Morales L."/>
            <person name="Noel B."/>
            <person name="Porcel B."/>
            <person name="Marcet-Houben M."/>
            <person name="Hullo M-F."/>
            <person name="Sacerdot C."/>
            <person name="Tekaia F."/>
            <person name="Leh-Louis V."/>
            <person name="Despons L."/>
            <person name="Khanna V."/>
            <person name="Aury J-M."/>
            <person name="Barbe V."/>
            <person name="Couloux A."/>
            <person name="Labadie K."/>
            <person name="Pelletier E."/>
            <person name="Souciet J-L."/>
            <person name="Boekhout T."/>
            <person name="Gabaldon T."/>
            <person name="Wincker P."/>
            <person name="Dujon B."/>
        </authorList>
    </citation>
    <scope>NUCLEOTIDE SEQUENCE</scope>
    <source>
        <strain evidence="19">CBS 1993</strain>
    </source>
</reference>
<dbReference type="Proteomes" id="UP000019384">
    <property type="component" value="Unassembled WGS sequence"/>
</dbReference>
<keyword evidence="10" id="KW-0206">Cytoskeleton</keyword>
<dbReference type="PANTHER" id="PTHR47970:SF12">
    <property type="entry name" value="KINESIN FAMILY MEMBER 11"/>
    <property type="match status" value="1"/>
</dbReference>
<keyword evidence="8 16" id="KW-0175">Coiled coil</keyword>
<keyword evidence="6" id="KW-0498">Mitosis</keyword>
<dbReference type="PROSITE" id="PS50067">
    <property type="entry name" value="KINESIN_MOTOR_2"/>
    <property type="match status" value="1"/>
</dbReference>
<dbReference type="InterPro" id="IPR047149">
    <property type="entry name" value="KIF11-like"/>
</dbReference>
<evidence type="ECO:0000256" key="1">
    <source>
        <dbReference type="ARBA" id="ARBA00004186"/>
    </source>
</evidence>
<keyword evidence="5 15" id="KW-0547">Nucleotide-binding</keyword>
<keyword evidence="7 15" id="KW-0067">ATP-binding</keyword>
<dbReference type="PROSITE" id="PS00411">
    <property type="entry name" value="KINESIN_MOTOR_1"/>
    <property type="match status" value="1"/>
</dbReference>
<dbReference type="GO" id="GO:0007018">
    <property type="term" value="P:microtubule-based movement"/>
    <property type="evidence" value="ECO:0007669"/>
    <property type="project" value="InterPro"/>
</dbReference>
<comment type="similarity">
    <text evidence="12">Belongs to the TRAFAC class myosin-kinesin ATPase superfamily. Kinesin family. KIN-5/BimC subfamily.</text>
</comment>
<organism evidence="19 20">
    <name type="scientific">Kuraishia capsulata CBS 1993</name>
    <dbReference type="NCBI Taxonomy" id="1382522"/>
    <lineage>
        <taxon>Eukaryota</taxon>
        <taxon>Fungi</taxon>
        <taxon>Dikarya</taxon>
        <taxon>Ascomycota</taxon>
        <taxon>Saccharomycotina</taxon>
        <taxon>Pichiomycetes</taxon>
        <taxon>Pichiales</taxon>
        <taxon>Pichiaceae</taxon>
        <taxon>Kuraishia</taxon>
    </lineage>
</organism>
<evidence type="ECO:0000313" key="20">
    <source>
        <dbReference type="Proteomes" id="UP000019384"/>
    </source>
</evidence>
<dbReference type="FunFam" id="3.40.850.10:FF:000051">
    <property type="entry name" value="Kinesin-like protein bimC"/>
    <property type="match status" value="1"/>
</dbReference>
<protein>
    <recommendedName>
        <fullName evidence="14">Kinesin-like protein KIP1</fullName>
    </recommendedName>
</protein>
<evidence type="ECO:0000256" key="6">
    <source>
        <dbReference type="ARBA" id="ARBA00022776"/>
    </source>
</evidence>
<keyword evidence="20" id="KW-1185">Reference proteome</keyword>
<keyword evidence="3" id="KW-0132">Cell division</keyword>
<dbReference type="InterPro" id="IPR019821">
    <property type="entry name" value="Kinesin_motor_CS"/>
</dbReference>
<keyword evidence="2" id="KW-0963">Cytoplasm</keyword>
<dbReference type="SUPFAM" id="SSF52540">
    <property type="entry name" value="P-loop containing nucleoside triphosphate hydrolases"/>
    <property type="match status" value="1"/>
</dbReference>
<dbReference type="PANTHER" id="PTHR47970">
    <property type="entry name" value="KINESIN-LIKE PROTEIN KIF11"/>
    <property type="match status" value="1"/>
</dbReference>
<keyword evidence="9 15" id="KW-0505">Motor protein</keyword>
<feature type="region of interest" description="Disordered" evidence="17">
    <location>
        <begin position="973"/>
        <end position="1023"/>
    </location>
</feature>
<dbReference type="GO" id="GO:0005524">
    <property type="term" value="F:ATP binding"/>
    <property type="evidence" value="ECO:0007669"/>
    <property type="project" value="UniProtKB-UniRule"/>
</dbReference>
<dbReference type="Gene3D" id="3.40.850.10">
    <property type="entry name" value="Kinesin motor domain"/>
    <property type="match status" value="1"/>
</dbReference>
<dbReference type="SMART" id="SM00129">
    <property type="entry name" value="KISc"/>
    <property type="match status" value="1"/>
</dbReference>
<reference evidence="19" key="1">
    <citation type="submission" date="2013-12" db="EMBL/GenBank/DDBJ databases">
        <authorList>
            <person name="Genoscope - CEA"/>
        </authorList>
    </citation>
    <scope>NUCLEOTIDE SEQUENCE</scope>
    <source>
        <strain evidence="19">CBS 1993</strain>
    </source>
</reference>
<feature type="coiled-coil region" evidence="16">
    <location>
        <begin position="711"/>
        <end position="760"/>
    </location>
</feature>
<keyword evidence="4" id="KW-0493">Microtubule</keyword>
<dbReference type="CDD" id="cd01364">
    <property type="entry name" value="KISc_BimC_Eg5"/>
    <property type="match status" value="1"/>
</dbReference>
<dbReference type="EMBL" id="HG793126">
    <property type="protein sequence ID" value="CDK25918.1"/>
    <property type="molecule type" value="Genomic_DNA"/>
</dbReference>
<dbReference type="InterPro" id="IPR027417">
    <property type="entry name" value="P-loop_NTPase"/>
</dbReference>
<dbReference type="GO" id="GO:0051301">
    <property type="term" value="P:cell division"/>
    <property type="evidence" value="ECO:0007669"/>
    <property type="project" value="UniProtKB-KW"/>
</dbReference>
<comment type="subcellular location">
    <subcellularLocation>
        <location evidence="1">Cytoplasm</location>
        <location evidence="1">Cytoskeleton</location>
        <location evidence="1">Spindle</location>
    </subcellularLocation>
</comment>
<evidence type="ECO:0000256" key="11">
    <source>
        <dbReference type="ARBA" id="ARBA00023306"/>
    </source>
</evidence>
<evidence type="ECO:0000256" key="17">
    <source>
        <dbReference type="SAM" id="MobiDB-lite"/>
    </source>
</evidence>
<dbReference type="GeneID" id="34519316"/>
<comment type="function">
    <text evidence="13">Required for assembly of the mitotic spindle. Interacts with spindle microtubules to produce an outwardly directed force acting upon the poles. Following spindle assembly, CIN8 and KIP1 apparently act to oppose a force that draws separated poles back together. This force seems to be mediate by KAR3.</text>
</comment>
<dbReference type="GO" id="GO:0000073">
    <property type="term" value="P:initial mitotic spindle pole body separation"/>
    <property type="evidence" value="ECO:0007669"/>
    <property type="project" value="TreeGrafter"/>
</dbReference>
<evidence type="ECO:0000259" key="18">
    <source>
        <dbReference type="PROSITE" id="PS50067"/>
    </source>
</evidence>
<evidence type="ECO:0000256" key="15">
    <source>
        <dbReference type="PROSITE-ProRule" id="PRU00283"/>
    </source>
</evidence>
<accession>W6MIZ1</accession>
<evidence type="ECO:0000256" key="3">
    <source>
        <dbReference type="ARBA" id="ARBA00022618"/>
    </source>
</evidence>
<dbReference type="HOGENOM" id="CLU_001485_33_2_1"/>
<feature type="compositionally biased region" description="Polar residues" evidence="17">
    <location>
        <begin position="8"/>
        <end position="19"/>
    </location>
</feature>
<dbReference type="GO" id="GO:0008017">
    <property type="term" value="F:microtubule binding"/>
    <property type="evidence" value="ECO:0007669"/>
    <property type="project" value="InterPro"/>
</dbReference>
<feature type="domain" description="Kinesin motor" evidence="18">
    <location>
        <begin position="33"/>
        <end position="370"/>
    </location>
</feature>
<dbReference type="InterPro" id="IPR047241">
    <property type="entry name" value="KIF11-like_kin_motor_dom"/>
</dbReference>
<evidence type="ECO:0000256" key="8">
    <source>
        <dbReference type="ARBA" id="ARBA00023054"/>
    </source>
</evidence>
<dbReference type="Pfam" id="PF00225">
    <property type="entry name" value="Kinesin"/>
    <property type="match status" value="1"/>
</dbReference>
<dbReference type="OrthoDB" id="3176171at2759"/>
<feature type="binding site" evidence="15">
    <location>
        <begin position="119"/>
        <end position="126"/>
    </location>
    <ligand>
        <name>ATP</name>
        <dbReference type="ChEBI" id="CHEBI:30616"/>
    </ligand>
</feature>
<evidence type="ECO:0000256" key="12">
    <source>
        <dbReference type="ARBA" id="ARBA00034704"/>
    </source>
</evidence>